<organism evidence="2 3">
    <name type="scientific">Streptomyces hygroscopicus</name>
    <dbReference type="NCBI Taxonomy" id="1912"/>
    <lineage>
        <taxon>Bacteria</taxon>
        <taxon>Bacillati</taxon>
        <taxon>Actinomycetota</taxon>
        <taxon>Actinomycetes</taxon>
        <taxon>Kitasatosporales</taxon>
        <taxon>Streptomycetaceae</taxon>
        <taxon>Streptomyces</taxon>
        <taxon>Streptomyces violaceusniger group</taxon>
    </lineage>
</organism>
<name>A0ABQ3TYR7_STRHY</name>
<accession>A0ABQ3TYR7</accession>
<dbReference type="Gene3D" id="1.10.260.40">
    <property type="entry name" value="lambda repressor-like DNA-binding domains"/>
    <property type="match status" value="1"/>
</dbReference>
<keyword evidence="3" id="KW-1185">Reference proteome</keyword>
<dbReference type="PROSITE" id="PS50943">
    <property type="entry name" value="HTH_CROC1"/>
    <property type="match status" value="1"/>
</dbReference>
<dbReference type="RefSeq" id="WP_066027135.1">
    <property type="nucleotide sequence ID" value="NZ_BNEK01000003.1"/>
</dbReference>
<gene>
    <name evidence="2" type="ORF">TPA0910_28970</name>
</gene>
<comment type="caution">
    <text evidence="2">The sequence shown here is derived from an EMBL/GenBank/DDBJ whole genome shotgun (WGS) entry which is preliminary data.</text>
</comment>
<dbReference type="CDD" id="cd00093">
    <property type="entry name" value="HTH_XRE"/>
    <property type="match status" value="1"/>
</dbReference>
<dbReference type="Pfam" id="PF19054">
    <property type="entry name" value="DUF5753"/>
    <property type="match status" value="1"/>
</dbReference>
<dbReference type="Pfam" id="PF13560">
    <property type="entry name" value="HTH_31"/>
    <property type="match status" value="1"/>
</dbReference>
<dbReference type="Proteomes" id="UP001054854">
    <property type="component" value="Unassembled WGS sequence"/>
</dbReference>
<proteinExistence type="predicted"/>
<reference evidence="2" key="1">
    <citation type="submission" date="2024-05" db="EMBL/GenBank/DDBJ databases">
        <title>Whole genome shotgun sequence of Streptomyces hygroscopicus NBRC 113678.</title>
        <authorList>
            <person name="Komaki H."/>
            <person name="Tamura T."/>
        </authorList>
    </citation>
    <scope>NUCLEOTIDE SEQUENCE</scope>
    <source>
        <strain evidence="2">N11-34</strain>
    </source>
</reference>
<sequence>MSTDFQQARVALGARLRELRASCPGGRLTGTQLAERLGWPHSKIYKLENGRQTATAEDLRAWATATDQPEAAEELLSRLNGLESHVRSWRRQLAGGLKPVQDTINAEHQRSTTLRGWQNCVVVGMLQTPDYARAVFTRNADLHKSPRDTEAAVRGRLRRQEGLYDSRKRYHIIMWEGALRARICPPSVLAAQLDRLMSVIGLDTVELGIVPFAAPLKIQPANAFWIHDERLVLVEDWHAELWINDADSIALYLRAWNTLRESAVFGADAQRLINDARRALNIG</sequence>
<dbReference type="EMBL" id="BNEK01000003">
    <property type="protein sequence ID" value="GHJ28464.1"/>
    <property type="molecule type" value="Genomic_DNA"/>
</dbReference>
<protein>
    <recommendedName>
        <fullName evidence="1">HTH cro/C1-type domain-containing protein</fullName>
    </recommendedName>
</protein>
<dbReference type="SMART" id="SM00530">
    <property type="entry name" value="HTH_XRE"/>
    <property type="match status" value="1"/>
</dbReference>
<evidence type="ECO:0000259" key="1">
    <source>
        <dbReference type="PROSITE" id="PS50943"/>
    </source>
</evidence>
<feature type="domain" description="HTH cro/C1-type" evidence="1">
    <location>
        <begin position="16"/>
        <end position="75"/>
    </location>
</feature>
<dbReference type="InterPro" id="IPR010982">
    <property type="entry name" value="Lambda_DNA-bd_dom_sf"/>
</dbReference>
<dbReference type="InterPro" id="IPR043917">
    <property type="entry name" value="DUF5753"/>
</dbReference>
<dbReference type="InterPro" id="IPR001387">
    <property type="entry name" value="Cro/C1-type_HTH"/>
</dbReference>
<evidence type="ECO:0000313" key="3">
    <source>
        <dbReference type="Proteomes" id="UP001054854"/>
    </source>
</evidence>
<evidence type="ECO:0000313" key="2">
    <source>
        <dbReference type="EMBL" id="GHJ28464.1"/>
    </source>
</evidence>
<dbReference type="SUPFAM" id="SSF47413">
    <property type="entry name" value="lambda repressor-like DNA-binding domains"/>
    <property type="match status" value="1"/>
</dbReference>